<feature type="region of interest" description="Disordered" evidence="1">
    <location>
        <begin position="32"/>
        <end position="78"/>
    </location>
</feature>
<dbReference type="AlphaFoldDB" id="A0A4R5XT34"/>
<gene>
    <name evidence="2" type="ORF">E2R57_16190</name>
</gene>
<dbReference type="OrthoDB" id="5149358at2"/>
<evidence type="ECO:0000256" key="1">
    <source>
        <dbReference type="SAM" id="MobiDB-lite"/>
    </source>
</evidence>
<dbReference type="EMBL" id="SMZQ01000009">
    <property type="protein sequence ID" value="TDL34046.1"/>
    <property type="molecule type" value="Genomic_DNA"/>
</dbReference>
<dbReference type="RefSeq" id="WP_133350772.1">
    <property type="nucleotide sequence ID" value="NZ_SMZQ01000009.1"/>
</dbReference>
<protein>
    <submittedName>
        <fullName evidence="2">Uncharacterized protein</fullName>
    </submittedName>
</protein>
<proteinExistence type="predicted"/>
<reference evidence="2 3" key="1">
    <citation type="submission" date="2019-03" db="EMBL/GenBank/DDBJ databases">
        <title>Genome Sequencing and Assembly of Various Microbes Isolated from Partially Reclaimed Soil and Acid Mine Drainage (AMD) Site.</title>
        <authorList>
            <person name="Steinbock B."/>
            <person name="Bechtold R."/>
            <person name="Sevigny J.L."/>
            <person name="Thomas D."/>
            <person name="Cuthill L.R."/>
            <person name="Aveiro Johannsen E.J."/>
            <person name="Thomas K."/>
            <person name="Ghosh A."/>
        </authorList>
    </citation>
    <scope>NUCLEOTIDE SEQUENCE [LARGE SCALE GENOMIC DNA]</scope>
    <source>
        <strain evidence="2 3">S-A1</strain>
    </source>
</reference>
<sequence length="129" mass="14268">MNPDERNPPSRLVRLTLPVRDWLLIDATGDNTVSIADQNGDGSTSTQGQAVRQAGWAAAREHPRADQGWEGGPPENEDLSIELPAAAWQFIVDQLRRWDEVDAMVNTRSAIDPEPRGSQVARMLEDHMG</sequence>
<evidence type="ECO:0000313" key="3">
    <source>
        <dbReference type="Proteomes" id="UP000294621"/>
    </source>
</evidence>
<dbReference type="Proteomes" id="UP000294621">
    <property type="component" value="Unassembled WGS sequence"/>
</dbReference>
<accession>A0A4R5XT34</accession>
<comment type="caution">
    <text evidence="2">The sequence shown here is derived from an EMBL/GenBank/DDBJ whole genome shotgun (WGS) entry which is preliminary data.</text>
</comment>
<evidence type="ECO:0000313" key="2">
    <source>
        <dbReference type="EMBL" id="TDL34046.1"/>
    </source>
</evidence>
<name>A0A4R5XT34_9MICC</name>
<feature type="compositionally biased region" description="Polar residues" evidence="1">
    <location>
        <begin position="32"/>
        <end position="50"/>
    </location>
</feature>
<organism evidence="2 3">
    <name type="scientific">Arthrobacter nitrophenolicus</name>
    <dbReference type="NCBI Taxonomy" id="683150"/>
    <lineage>
        <taxon>Bacteria</taxon>
        <taxon>Bacillati</taxon>
        <taxon>Actinomycetota</taxon>
        <taxon>Actinomycetes</taxon>
        <taxon>Micrococcales</taxon>
        <taxon>Micrococcaceae</taxon>
        <taxon>Arthrobacter</taxon>
    </lineage>
</organism>